<gene>
    <name evidence="2" type="ORF">HK439_09410</name>
</gene>
<dbReference type="RefSeq" id="WP_190291149.1">
    <property type="nucleotide sequence ID" value="NZ_JABFCZ010000009.1"/>
</dbReference>
<comment type="caution">
    <text evidence="2">The sequence shown here is derived from an EMBL/GenBank/DDBJ whole genome shotgun (WGS) entry which is preliminary data.</text>
</comment>
<reference evidence="2" key="1">
    <citation type="submission" date="2020-05" db="EMBL/GenBank/DDBJ databases">
        <title>Identification of trans-AT polyketide cluster in two marine bacteria, producers of a novel glutaramide-containing polyketide sesbanimide D and analogs.</title>
        <authorList>
            <person name="Kacar D."/>
            <person name="Rodriguez P."/>
            <person name="Canedo L."/>
            <person name="Gonzalez E."/>
            <person name="Galan B."/>
            <person name="De La Calle F."/>
            <person name="Garcia J.L."/>
        </authorList>
    </citation>
    <scope>NUCLEOTIDE SEQUENCE</scope>
    <source>
        <strain evidence="2">PHM038</strain>
    </source>
</reference>
<dbReference type="AlphaFoldDB" id="A0A926NWB2"/>
<evidence type="ECO:0000313" key="2">
    <source>
        <dbReference type="EMBL" id="MBD1546479.1"/>
    </source>
</evidence>
<accession>A0A926NWB2</accession>
<dbReference type="Pfam" id="PF09898">
    <property type="entry name" value="DUF2125"/>
    <property type="match status" value="1"/>
</dbReference>
<feature type="transmembrane region" description="Helical" evidence="1">
    <location>
        <begin position="12"/>
        <end position="34"/>
    </location>
</feature>
<evidence type="ECO:0000256" key="1">
    <source>
        <dbReference type="SAM" id="Phobius"/>
    </source>
</evidence>
<dbReference type="EMBL" id="JABFCZ010000009">
    <property type="protein sequence ID" value="MBD1546479.1"/>
    <property type="molecule type" value="Genomic_DNA"/>
</dbReference>
<keyword evidence="1" id="KW-1133">Transmembrane helix</keyword>
<organism evidence="2 3">
    <name type="scientific">Roseibium aggregatum</name>
    <dbReference type="NCBI Taxonomy" id="187304"/>
    <lineage>
        <taxon>Bacteria</taxon>
        <taxon>Pseudomonadati</taxon>
        <taxon>Pseudomonadota</taxon>
        <taxon>Alphaproteobacteria</taxon>
        <taxon>Hyphomicrobiales</taxon>
        <taxon>Stappiaceae</taxon>
        <taxon>Roseibium</taxon>
    </lineage>
</organism>
<dbReference type="Proteomes" id="UP000598467">
    <property type="component" value="Unassembled WGS sequence"/>
</dbReference>
<keyword evidence="1" id="KW-0812">Transmembrane</keyword>
<keyword evidence="1" id="KW-0472">Membrane</keyword>
<sequence length="346" mass="36199">MGAGPKKNLKLRYITMAAAVAVLIAVWSGGWFYIRGLVDQRMTAGLDAINGSGNLIACKDREIGGFPFRFEVGCIGPVITDPSGLSVSLKRLEAVALVYNPWHVIFEADGPAAAGLPVQGNALSATWTSALSSMRVSGNGIRRADLSVKDFDLASNDIDFAGLKAKTVEFHARPVPETPDAIEAFGSADGLQVHQPGGLAAPVDTRVHLRLENGLALFSAAPLSALPHDDDGSLPIDLVWMSLKSEQTEITASGHLRLTADGTLSGKVDLKIKGIDQADDLLSRLFAAETGIPSTLKGTAIAFGVRETDPDGTPVTHLPLTIDGGALRVGIVPLGITIPPLEAGMS</sequence>
<dbReference type="InterPro" id="IPR018666">
    <property type="entry name" value="DUF2125"/>
</dbReference>
<name>A0A926NWB2_9HYPH</name>
<proteinExistence type="predicted"/>
<protein>
    <submittedName>
        <fullName evidence="2">DUF2125 domain-containing protein</fullName>
    </submittedName>
</protein>
<evidence type="ECO:0000313" key="3">
    <source>
        <dbReference type="Proteomes" id="UP000598467"/>
    </source>
</evidence>